<comment type="caution">
    <text evidence="4">The sequence shown here is derived from an EMBL/GenBank/DDBJ whole genome shotgun (WGS) entry which is preliminary data.</text>
</comment>
<dbReference type="InterPro" id="IPR000639">
    <property type="entry name" value="Epox_hydrolase-like"/>
</dbReference>
<name>A0A854QEA8_CRYNE</name>
<reference evidence="4 5" key="1">
    <citation type="submission" date="2017-06" db="EMBL/GenBank/DDBJ databases">
        <title>Global population genomics of the pathogenic fungus Cryptococcus neoformans var. grubii.</title>
        <authorList>
            <person name="Cuomo C."/>
            <person name="Litvintseva A."/>
            <person name="Chen Y."/>
            <person name="Young S."/>
            <person name="Zeng Q."/>
            <person name="Chapman S."/>
            <person name="Gujja S."/>
            <person name="Saif S."/>
            <person name="Birren B."/>
        </authorList>
    </citation>
    <scope>NUCLEOTIDE SEQUENCE [LARGE SCALE GENOMIC DNA]</scope>
    <source>
        <strain evidence="4 5">Tu259-1</strain>
    </source>
</reference>
<dbReference type="PANTHER" id="PTHR43329">
    <property type="entry name" value="EPOXIDE HYDROLASE"/>
    <property type="match status" value="1"/>
</dbReference>
<feature type="domain" description="AB hydrolase-1" evidence="3">
    <location>
        <begin position="57"/>
        <end position="159"/>
    </location>
</feature>
<keyword evidence="1 4" id="KW-0378">Hydrolase</keyword>
<accession>A0A854QEA8</accession>
<dbReference type="SUPFAM" id="SSF53474">
    <property type="entry name" value="alpha/beta-Hydrolases"/>
    <property type="match status" value="1"/>
</dbReference>
<dbReference type="InterPro" id="IPR029058">
    <property type="entry name" value="AB_hydrolase_fold"/>
</dbReference>
<dbReference type="InterPro" id="IPR000073">
    <property type="entry name" value="AB_hydrolase_1"/>
</dbReference>
<dbReference type="Gene3D" id="3.40.50.1820">
    <property type="entry name" value="alpha/beta hydrolase"/>
    <property type="match status" value="1"/>
</dbReference>
<dbReference type="Proteomes" id="UP000199727">
    <property type="component" value="Unassembled WGS sequence"/>
</dbReference>
<gene>
    <name evidence="4" type="ORF">C361_03370</name>
</gene>
<dbReference type="PRINTS" id="PR00111">
    <property type="entry name" value="ABHYDROLASE"/>
</dbReference>
<dbReference type="Pfam" id="PF00561">
    <property type="entry name" value="Abhydrolase_1"/>
    <property type="match status" value="1"/>
</dbReference>
<evidence type="ECO:0000256" key="2">
    <source>
        <dbReference type="ARBA" id="ARBA00038334"/>
    </source>
</evidence>
<evidence type="ECO:0000256" key="1">
    <source>
        <dbReference type="ARBA" id="ARBA00022801"/>
    </source>
</evidence>
<evidence type="ECO:0000313" key="5">
    <source>
        <dbReference type="Proteomes" id="UP000199727"/>
    </source>
</evidence>
<dbReference type="GO" id="GO:0016787">
    <property type="term" value="F:hydrolase activity"/>
    <property type="evidence" value="ECO:0007669"/>
    <property type="project" value="UniProtKB-KW"/>
</dbReference>
<organism evidence="4 5">
    <name type="scientific">Cryptococcus neoformans Tu259-1</name>
    <dbReference type="NCBI Taxonomy" id="1230072"/>
    <lineage>
        <taxon>Eukaryota</taxon>
        <taxon>Fungi</taxon>
        <taxon>Dikarya</taxon>
        <taxon>Basidiomycota</taxon>
        <taxon>Agaricomycotina</taxon>
        <taxon>Tremellomycetes</taxon>
        <taxon>Tremellales</taxon>
        <taxon>Cryptococcaceae</taxon>
        <taxon>Cryptococcus</taxon>
        <taxon>Cryptococcus neoformans species complex</taxon>
    </lineage>
</organism>
<dbReference type="AlphaFoldDB" id="A0A854QEA8"/>
<dbReference type="PRINTS" id="PR00412">
    <property type="entry name" value="EPOXHYDRLASE"/>
</dbReference>
<comment type="similarity">
    <text evidence="2">Belongs to the AB hydrolase superfamily. Epoxide hydrolase family.</text>
</comment>
<evidence type="ECO:0000313" key="4">
    <source>
        <dbReference type="EMBL" id="OXG21943.1"/>
    </source>
</evidence>
<evidence type="ECO:0000259" key="3">
    <source>
        <dbReference type="Pfam" id="PF00561"/>
    </source>
</evidence>
<dbReference type="EMBL" id="AMKT01000041">
    <property type="protein sequence ID" value="OXG21943.1"/>
    <property type="molecule type" value="Genomic_DNA"/>
</dbReference>
<sequence>MALHQRELRYVGSMRAICFAVRWSSLTFFCCNPHSPDEVRYYYIDCLPSPSTPKKGTILLIHGFPETSFQWRHIITPLSNEGYRVIAPDYRGAGHSSKPRGLEGYTKASIAADMVNLLELLGVCEKGKEKVHVIGQDIGGMIAHSFASRYPQMTASVMLGECPQPGTNAYSEICHDDDLWHFTFHQQGDLPELLIAGKEREYLSHFYNRLSNRNEVWTPDVLDFYEETFSQSGAIRCGLDLYRAFHMDHMQNYKFLRDNGKCNVPACALFGSESALLRVGQKQTEELYQDVTIVTVEGSGHWTASENPVDFVDKVIEYISHH</sequence>
<protein>
    <submittedName>
        <fullName evidence="4">Alpha/beta hydrolase fold protein</fullName>
    </submittedName>
</protein>
<proteinExistence type="inferred from homology"/>